<dbReference type="InterPro" id="IPR047951">
    <property type="entry name" value="Transpos_ISL3"/>
</dbReference>
<reference evidence="4 5" key="1">
    <citation type="submission" date="2017-11" db="EMBL/GenBank/DDBJ databases">
        <title>Infants hospitalized years apart are colonized by the same room-sourced microbial strains.</title>
        <authorList>
            <person name="Brooks B."/>
            <person name="Olm M.R."/>
            <person name="Firek B.A."/>
            <person name="Baker R."/>
            <person name="Thomas B.C."/>
            <person name="Morowitz M.J."/>
            <person name="Banfield J.F."/>
        </authorList>
    </citation>
    <scope>NUCLEOTIDE SEQUENCE [LARGE SCALE GENOMIC DNA]</scope>
    <source>
        <strain evidence="4">S2_012_000_R3_87</strain>
    </source>
</reference>
<evidence type="ECO:0000313" key="4">
    <source>
        <dbReference type="EMBL" id="PZO98826.1"/>
    </source>
</evidence>
<dbReference type="InterPro" id="IPR002560">
    <property type="entry name" value="Transposase_DDE"/>
</dbReference>
<dbReference type="Pfam" id="PF14690">
    <property type="entry name" value="Zn_ribbon_ISL3"/>
    <property type="match status" value="1"/>
</dbReference>
<dbReference type="EMBL" id="QFNY01000251">
    <property type="protein sequence ID" value="PZO98826.1"/>
    <property type="molecule type" value="Genomic_DNA"/>
</dbReference>
<name>A0A2W5AZL9_9CORY</name>
<dbReference type="Pfam" id="PF13542">
    <property type="entry name" value="HTH_Tnp_ISL3"/>
    <property type="match status" value="1"/>
</dbReference>
<feature type="domain" description="Transposase IS204/IS1001/IS1096/IS1165 DDE" evidence="1">
    <location>
        <begin position="149"/>
        <end position="380"/>
    </location>
</feature>
<accession>A0A2W5AZL9</accession>
<proteinExistence type="predicted"/>
<evidence type="ECO:0000313" key="5">
    <source>
        <dbReference type="Proteomes" id="UP000249451"/>
    </source>
</evidence>
<protein>
    <submittedName>
        <fullName evidence="4">ISL3 family transposase</fullName>
    </submittedName>
</protein>
<dbReference type="Proteomes" id="UP000249451">
    <property type="component" value="Unassembled WGS sequence"/>
</dbReference>
<organism evidence="4 5">
    <name type="scientific">Corynebacterium urealyticum</name>
    <dbReference type="NCBI Taxonomy" id="43771"/>
    <lineage>
        <taxon>Bacteria</taxon>
        <taxon>Bacillati</taxon>
        <taxon>Actinomycetota</taxon>
        <taxon>Actinomycetes</taxon>
        <taxon>Mycobacteriales</taxon>
        <taxon>Corynebacteriaceae</taxon>
        <taxon>Corynebacterium</taxon>
    </lineage>
</organism>
<feature type="domain" description="Transposase IS204/IS1001/IS1096/IS1165 zinc-finger" evidence="3">
    <location>
        <begin position="33"/>
        <end position="78"/>
    </location>
</feature>
<evidence type="ECO:0000259" key="1">
    <source>
        <dbReference type="Pfam" id="PF01610"/>
    </source>
</evidence>
<dbReference type="InterPro" id="IPR029261">
    <property type="entry name" value="Transposase_Znf"/>
</dbReference>
<dbReference type="PANTHER" id="PTHR33498:SF1">
    <property type="entry name" value="TRANSPOSASE FOR INSERTION SEQUENCE ELEMENT IS1557"/>
    <property type="match status" value="1"/>
</dbReference>
<gene>
    <name evidence="4" type="ORF">DI609_09705</name>
</gene>
<dbReference type="NCBIfam" id="NF033550">
    <property type="entry name" value="transpos_ISL3"/>
    <property type="match status" value="1"/>
</dbReference>
<feature type="domain" description="Transposase IS204/IS1001/IS1096/IS1165 helix-turn-helix" evidence="2">
    <location>
        <begin position="87"/>
        <end position="134"/>
    </location>
</feature>
<evidence type="ECO:0000259" key="2">
    <source>
        <dbReference type="Pfam" id="PF13542"/>
    </source>
</evidence>
<dbReference type="InterPro" id="IPR032877">
    <property type="entry name" value="Transposase_HTH"/>
</dbReference>
<evidence type="ECO:0000259" key="3">
    <source>
        <dbReference type="Pfam" id="PF14690"/>
    </source>
</evidence>
<dbReference type="AlphaFoldDB" id="A0A2W5AZL9"/>
<sequence length="467" mass="53613">MTNILDLPDWNVLSSRLDEGVYTIEAEYTKPLQTCTKCGLIGKLYRHGPKVVAYRDSPIRGAHVHLEAKVQRYKCRECGGTSLQPLEGVEVDRRMTRRCVEYIKTQCLRDTFTRLAEHIGCDEKTIRNIANDYVNYMNTQFKPYLPNWLGIDETKIAGDMRCVLTDVGRNVPIDILPHRDQDTLARWLSGFSDRSTLLGVSTDMWRPYLNVVNMMTPGVPVVIDKFHVVRMANYAVDKTRIRRGKAQGVKVNKEWKRSKVLLNKSGANLTDKQAFNLDMWKDNDAEIGQSYQFKEDFYALYNLPKDEAIPALDLWLAAVKASDVVADYKDLLSALKNWRQQILNYFDYPITNGYTEALNGMTKVINRNGRGYTFDIIRARVLFSRSARAGQSPEWFCVSCGGLFFEDETASCMATEEGDDRKHCICPECSERSITQSMEWEDTIDWAEVYTHYSEQPKNRLNFVGTL</sequence>
<dbReference type="Pfam" id="PF01610">
    <property type="entry name" value="DDE_Tnp_ISL3"/>
    <property type="match status" value="1"/>
</dbReference>
<comment type="caution">
    <text evidence="4">The sequence shown here is derived from an EMBL/GenBank/DDBJ whole genome shotgun (WGS) entry which is preliminary data.</text>
</comment>
<dbReference type="PANTHER" id="PTHR33498">
    <property type="entry name" value="TRANSPOSASE FOR INSERTION SEQUENCE ELEMENT IS1557"/>
    <property type="match status" value="1"/>
</dbReference>